<dbReference type="Gene3D" id="3.90.740.10">
    <property type="entry name" value="Valyl/Leucyl/Isoleucyl-tRNA synthetase, editing domain"/>
    <property type="match status" value="1"/>
</dbReference>
<dbReference type="InterPro" id="IPR010978">
    <property type="entry name" value="tRNA-bd_arm"/>
</dbReference>
<keyword evidence="4 12" id="KW-0436">Ligase</keyword>
<dbReference type="InterPro" id="IPR033705">
    <property type="entry name" value="Anticodon_Ia_Val"/>
</dbReference>
<dbReference type="RefSeq" id="WP_249321295.1">
    <property type="nucleotide sequence ID" value="NZ_CP060632.1"/>
</dbReference>
<keyword evidence="3 12" id="KW-0963">Cytoplasm</keyword>
<comment type="function">
    <text evidence="12">Catalyzes the attachment of valine to tRNA(Val). As ValRS can inadvertently accommodate and process structurally similar amino acids such as threonine, to avoid such errors, it has a 'posttransfer' editing activity that hydrolyzes mischarged Thr-tRNA(Val) in a tRNA-dependent manner.</text>
</comment>
<keyword evidence="8 12" id="KW-0175">Coiled coil</keyword>
<dbReference type="Pfam" id="PF10458">
    <property type="entry name" value="Val_tRNA-synt_C"/>
    <property type="match status" value="1"/>
</dbReference>
<dbReference type="CDD" id="cd07962">
    <property type="entry name" value="Anticodon_Ia_Val"/>
    <property type="match status" value="1"/>
</dbReference>
<dbReference type="InterPro" id="IPR001412">
    <property type="entry name" value="aa-tRNA-synth_I_CS"/>
</dbReference>
<dbReference type="PROSITE" id="PS00178">
    <property type="entry name" value="AA_TRNA_LIGASE_I"/>
    <property type="match status" value="1"/>
</dbReference>
<dbReference type="GO" id="GO:0005829">
    <property type="term" value="C:cytosol"/>
    <property type="evidence" value="ECO:0007669"/>
    <property type="project" value="TreeGrafter"/>
</dbReference>
<dbReference type="SUPFAM" id="SSF52374">
    <property type="entry name" value="Nucleotidylyl transferase"/>
    <property type="match status" value="1"/>
</dbReference>
<evidence type="ECO:0000256" key="2">
    <source>
        <dbReference type="ARBA" id="ARBA00011245"/>
    </source>
</evidence>
<feature type="short sequence motif" description="'HIGH' region" evidence="12">
    <location>
        <begin position="46"/>
        <end position="56"/>
    </location>
</feature>
<dbReference type="InterPro" id="IPR009080">
    <property type="entry name" value="tRNAsynth_Ia_anticodon-bd"/>
</dbReference>
<dbReference type="SUPFAM" id="SSF47323">
    <property type="entry name" value="Anticodon-binding domain of a subclass of class I aminoacyl-tRNA synthetases"/>
    <property type="match status" value="1"/>
</dbReference>
<evidence type="ECO:0000313" key="17">
    <source>
        <dbReference type="Proteomes" id="UP000515819"/>
    </source>
</evidence>
<evidence type="ECO:0000256" key="10">
    <source>
        <dbReference type="ARBA" id="ARBA00047552"/>
    </source>
</evidence>
<evidence type="ECO:0000256" key="1">
    <source>
        <dbReference type="ARBA" id="ARBA00004496"/>
    </source>
</evidence>
<dbReference type="SUPFAM" id="SSF46589">
    <property type="entry name" value="tRNA-binding arm"/>
    <property type="match status" value="1"/>
</dbReference>
<dbReference type="NCBIfam" id="TIGR00422">
    <property type="entry name" value="valS"/>
    <property type="match status" value="1"/>
</dbReference>
<dbReference type="InterPro" id="IPR019499">
    <property type="entry name" value="Val-tRNA_synth_tRNA-bd"/>
</dbReference>
<keyword evidence="17" id="KW-1185">Reference proteome</keyword>
<dbReference type="Pfam" id="PF00133">
    <property type="entry name" value="tRNA-synt_1"/>
    <property type="match status" value="1"/>
</dbReference>
<dbReference type="InterPro" id="IPR014729">
    <property type="entry name" value="Rossmann-like_a/b/a_fold"/>
</dbReference>
<dbReference type="FunFam" id="3.40.50.620:FF:000032">
    <property type="entry name" value="Valine--tRNA ligase"/>
    <property type="match status" value="1"/>
</dbReference>
<dbReference type="InterPro" id="IPR037118">
    <property type="entry name" value="Val-tRNA_synth_C_sf"/>
</dbReference>
<protein>
    <recommendedName>
        <fullName evidence="12">Valine--tRNA ligase</fullName>
        <ecNumber evidence="12">6.1.1.9</ecNumber>
    </recommendedName>
    <alternativeName>
        <fullName evidence="12">Valyl-tRNA synthetase</fullName>
        <shortName evidence="12">ValRS</shortName>
    </alternativeName>
</protein>
<feature type="domain" description="Valyl-tRNA synthetase tRNA-binding arm" evidence="15">
    <location>
        <begin position="826"/>
        <end position="890"/>
    </location>
</feature>
<keyword evidence="7 12" id="KW-0648">Protein biosynthesis</keyword>
<dbReference type="InterPro" id="IPR002303">
    <property type="entry name" value="Valyl-tRNA_ligase"/>
</dbReference>
<evidence type="ECO:0000256" key="4">
    <source>
        <dbReference type="ARBA" id="ARBA00022598"/>
    </source>
</evidence>
<evidence type="ECO:0000256" key="12">
    <source>
        <dbReference type="HAMAP-Rule" id="MF_02004"/>
    </source>
</evidence>
<evidence type="ECO:0000256" key="3">
    <source>
        <dbReference type="ARBA" id="ARBA00022490"/>
    </source>
</evidence>
<name>A0A7G9FM67_9FIRM</name>
<dbReference type="SUPFAM" id="SSF50677">
    <property type="entry name" value="ValRS/IleRS/LeuRS editing domain"/>
    <property type="match status" value="1"/>
</dbReference>
<dbReference type="PANTHER" id="PTHR11946:SF93">
    <property type="entry name" value="VALINE--TRNA LIGASE, CHLOROPLASTIC_MITOCHONDRIAL 2"/>
    <property type="match status" value="1"/>
</dbReference>
<dbReference type="GO" id="GO:0002161">
    <property type="term" value="F:aminoacyl-tRNA deacylase activity"/>
    <property type="evidence" value="ECO:0007669"/>
    <property type="project" value="InterPro"/>
</dbReference>
<dbReference type="EMBL" id="CP060632">
    <property type="protein sequence ID" value="QNL99648.1"/>
    <property type="molecule type" value="Genomic_DNA"/>
</dbReference>
<dbReference type="InterPro" id="IPR013155">
    <property type="entry name" value="M/V/L/I-tRNA-synth_anticd-bd"/>
</dbReference>
<evidence type="ECO:0000256" key="9">
    <source>
        <dbReference type="ARBA" id="ARBA00023146"/>
    </source>
</evidence>
<feature type="domain" description="Aminoacyl-tRNA synthetase class Ia" evidence="13">
    <location>
        <begin position="18"/>
        <end position="564"/>
    </location>
</feature>
<reference evidence="16 17" key="1">
    <citation type="submission" date="2020-08" db="EMBL/GenBank/DDBJ databases">
        <authorList>
            <person name="Liu C."/>
            <person name="Sun Q."/>
        </authorList>
    </citation>
    <scope>NUCLEOTIDE SEQUENCE [LARGE SCALE GENOMIC DNA]</scope>
    <source>
        <strain evidence="16 17">NSJ-4</strain>
    </source>
</reference>
<proteinExistence type="inferred from homology"/>
<dbReference type="NCBIfam" id="NF004349">
    <property type="entry name" value="PRK05729.1"/>
    <property type="match status" value="1"/>
</dbReference>
<sequence length="892" mass="102256">MAKELEKNYNPAEIEPRLYEKWVANKYFHAEVDRSKKPFTIVMPPPNITGQLHMGHALDNTMQDILIRFKRMQGYNALWQPGTDHAAIATEVKVIEALKKEGIDKEDLGREKFLERVWDWRREYGGKIVNQLKKMGSSADWDRERFTMDEGNNKAVTEVFCKLYEKGYMYRGSRIVNWCPVCQTSISDAEVVHEEQDGFFWHINYPVVGEEGRFVEIATTRPETLLGDTAVAVNPEDERYKDIVGKMLKLPLTDREIPVIADEYVDKDFGTGCVKITPAHDPNDFEVGKRHNLEEINIMNDDATINKLGGKYAGMDRYEARKAMVADLDALGLLVKVVPHKHMVGTHDRCKTTVEPLVKPQWFVKMSEMAKPAKEAVVSGKLKLIPERMDKTYYNWLDNIRDWCVSRQLWWGHRIPAYYCQDCGETIVSKETVCTCPKCGSNNVKQDEDTLDTWFSSALWPFSTLGWPDKTEDLDYFFPTDVLVTGYDIIFFWVIRMVFSSIEQTGKLPFHTVLFHGLVRDDQGRKMSKSLGNGIDPLEVIDKYGADALRFTLITGNAPGNDMRFYWERVEASRNFANKIWNASRFIMMNIEKADITGIDAAMTADVDAAMKQYGFTLADKWILSKMNDLVQEVTDNMEKFELGIAVSKLYDFLWEEFCDWYIEMVKPRLWDDADETKAAALWTLKTVLTTGLKLLHPYMPFVTEEIFCTLTDEESIMISKWPEYDKAFDFKADEAAVDKIKEAVRGIRNVRTEMNVAPSRKASVYVVSPKEDIRAIFTASKNFFAMLGYANEVHVQADKSGIADDAVSVVIHDAAIYIPFAELVDIEKEIERLTKEQTKLEAEIKRASGMLANPKFVDKAPAAKVEEERAKLQKYTETLEQVKERLANIAK</sequence>
<dbReference type="PANTHER" id="PTHR11946">
    <property type="entry name" value="VALYL-TRNA SYNTHETASES"/>
    <property type="match status" value="1"/>
</dbReference>
<dbReference type="Gene3D" id="1.10.287.380">
    <property type="entry name" value="Valyl-tRNA synthetase, C-terminal domain"/>
    <property type="match status" value="1"/>
</dbReference>
<dbReference type="GO" id="GO:0006438">
    <property type="term" value="P:valyl-tRNA aminoacylation"/>
    <property type="evidence" value="ECO:0007669"/>
    <property type="project" value="UniProtKB-UniRule"/>
</dbReference>
<comment type="catalytic activity">
    <reaction evidence="10 12">
        <text>tRNA(Val) + L-valine + ATP = L-valyl-tRNA(Val) + AMP + diphosphate</text>
        <dbReference type="Rhea" id="RHEA:10704"/>
        <dbReference type="Rhea" id="RHEA-COMP:9672"/>
        <dbReference type="Rhea" id="RHEA-COMP:9708"/>
        <dbReference type="ChEBI" id="CHEBI:30616"/>
        <dbReference type="ChEBI" id="CHEBI:33019"/>
        <dbReference type="ChEBI" id="CHEBI:57762"/>
        <dbReference type="ChEBI" id="CHEBI:78442"/>
        <dbReference type="ChEBI" id="CHEBI:78537"/>
        <dbReference type="ChEBI" id="CHEBI:456215"/>
        <dbReference type="EC" id="6.1.1.9"/>
    </reaction>
</comment>
<dbReference type="AlphaFoldDB" id="A0A7G9FM67"/>
<comment type="subcellular location">
    <subcellularLocation>
        <location evidence="1 12">Cytoplasm</location>
    </subcellularLocation>
</comment>
<dbReference type="Gene3D" id="1.10.730.10">
    <property type="entry name" value="Isoleucyl-tRNA Synthetase, Domain 1"/>
    <property type="match status" value="1"/>
</dbReference>
<feature type="coiled-coil region" evidence="12">
    <location>
        <begin position="824"/>
        <end position="886"/>
    </location>
</feature>
<feature type="domain" description="Methionyl/Valyl/Leucyl/Isoleucyl-tRNA synthetase anticodon-binding" evidence="14">
    <location>
        <begin position="620"/>
        <end position="766"/>
    </location>
</feature>
<dbReference type="FunFam" id="1.10.730.10:FF:000014">
    <property type="entry name" value="Valine--tRNA ligase"/>
    <property type="match status" value="1"/>
</dbReference>
<comment type="domain">
    <text evidence="12">ValRS has two distinct active sites: one for aminoacylation and one for editing. The misactivated threonine is translocated from the active site to the editing site.</text>
</comment>
<evidence type="ECO:0000256" key="11">
    <source>
        <dbReference type="ARBA" id="ARBA00060830"/>
    </source>
</evidence>
<dbReference type="GO" id="GO:0004832">
    <property type="term" value="F:valine-tRNA ligase activity"/>
    <property type="evidence" value="ECO:0007669"/>
    <property type="project" value="UniProtKB-UniRule"/>
</dbReference>
<dbReference type="InterPro" id="IPR009008">
    <property type="entry name" value="Val/Leu/Ile-tRNA-synth_edit"/>
</dbReference>
<evidence type="ECO:0000256" key="8">
    <source>
        <dbReference type="ARBA" id="ARBA00023054"/>
    </source>
</evidence>
<dbReference type="EC" id="6.1.1.9" evidence="12"/>
<organism evidence="16 17">
    <name type="scientific">Wujia chipingensis</name>
    <dbReference type="NCBI Taxonomy" id="2763670"/>
    <lineage>
        <taxon>Bacteria</taxon>
        <taxon>Bacillati</taxon>
        <taxon>Bacillota</taxon>
        <taxon>Clostridia</taxon>
        <taxon>Lachnospirales</taxon>
        <taxon>Lachnospiraceae</taxon>
        <taxon>Wujia</taxon>
    </lineage>
</organism>
<dbReference type="KEGG" id="wcp:H9Q76_13220"/>
<evidence type="ECO:0000256" key="5">
    <source>
        <dbReference type="ARBA" id="ARBA00022741"/>
    </source>
</evidence>
<dbReference type="InterPro" id="IPR002300">
    <property type="entry name" value="aa-tRNA-synth_Ia"/>
</dbReference>
<dbReference type="PRINTS" id="PR00986">
    <property type="entry name" value="TRNASYNTHVAL"/>
</dbReference>
<evidence type="ECO:0000259" key="14">
    <source>
        <dbReference type="Pfam" id="PF08264"/>
    </source>
</evidence>
<dbReference type="Proteomes" id="UP000515819">
    <property type="component" value="Chromosome"/>
</dbReference>
<comment type="similarity">
    <text evidence="11 12">Belongs to the class-I aminoacyl-tRNA synthetase family. ValS type 1 subfamily.</text>
</comment>
<keyword evidence="9 12" id="KW-0030">Aminoacyl-tRNA synthetase</keyword>
<evidence type="ECO:0000259" key="15">
    <source>
        <dbReference type="Pfam" id="PF10458"/>
    </source>
</evidence>
<evidence type="ECO:0000313" key="16">
    <source>
        <dbReference type="EMBL" id="QNL99648.1"/>
    </source>
</evidence>
<dbReference type="HAMAP" id="MF_02004">
    <property type="entry name" value="Val_tRNA_synth_type1"/>
    <property type="match status" value="1"/>
</dbReference>
<dbReference type="FunFam" id="1.10.287.380:FF:000001">
    <property type="entry name" value="Valine--tRNA ligase"/>
    <property type="match status" value="1"/>
</dbReference>
<keyword evidence="6 12" id="KW-0067">ATP-binding</keyword>
<dbReference type="GO" id="GO:0005524">
    <property type="term" value="F:ATP binding"/>
    <property type="evidence" value="ECO:0007669"/>
    <property type="project" value="UniProtKB-UniRule"/>
</dbReference>
<comment type="domain">
    <text evidence="12">The C-terminal coiled-coil domain is crucial for aminoacylation activity.</text>
</comment>
<evidence type="ECO:0000256" key="6">
    <source>
        <dbReference type="ARBA" id="ARBA00022840"/>
    </source>
</evidence>
<dbReference type="Gene3D" id="3.40.50.620">
    <property type="entry name" value="HUPs"/>
    <property type="match status" value="2"/>
</dbReference>
<gene>
    <name evidence="12" type="primary">valS</name>
    <name evidence="16" type="ORF">H9Q76_13220</name>
</gene>
<evidence type="ECO:0000259" key="13">
    <source>
        <dbReference type="Pfam" id="PF00133"/>
    </source>
</evidence>
<dbReference type="FunFam" id="3.40.50.620:FF:000098">
    <property type="entry name" value="Valine--tRNA ligase"/>
    <property type="match status" value="1"/>
</dbReference>
<dbReference type="CDD" id="cd00817">
    <property type="entry name" value="ValRS_core"/>
    <property type="match status" value="1"/>
</dbReference>
<comment type="subunit">
    <text evidence="2 12">Monomer.</text>
</comment>
<accession>A0A7G9FM67</accession>
<keyword evidence="5 12" id="KW-0547">Nucleotide-binding</keyword>
<dbReference type="FunFam" id="3.90.740.10:FF:000005">
    <property type="entry name" value="Valine--tRNA ligase, mitochondrial"/>
    <property type="match status" value="1"/>
</dbReference>
<feature type="binding site" evidence="12">
    <location>
        <position position="529"/>
    </location>
    <ligand>
        <name>ATP</name>
        <dbReference type="ChEBI" id="CHEBI:30616"/>
    </ligand>
</feature>
<evidence type="ECO:0000256" key="7">
    <source>
        <dbReference type="ARBA" id="ARBA00022917"/>
    </source>
</evidence>
<feature type="short sequence motif" description="'KMSKS' region" evidence="12">
    <location>
        <begin position="526"/>
        <end position="530"/>
    </location>
</feature>
<dbReference type="Pfam" id="PF08264">
    <property type="entry name" value="Anticodon_1"/>
    <property type="match status" value="1"/>
</dbReference>